<protein>
    <submittedName>
        <fullName evidence="1">Uncharacterized protein</fullName>
    </submittedName>
</protein>
<gene>
    <name evidence="1" type="ORF">EVAR_41512_1</name>
</gene>
<sequence length="86" mass="9849">MTTDYQSNDHHKRRSQKLWDDEERGLIDAVCPPPRPPARLLSAVINALPVPHFQSLKQNLHRITPVSVCLSVGHSQFVPYLLDQLR</sequence>
<keyword evidence="2" id="KW-1185">Reference proteome</keyword>
<proteinExistence type="predicted"/>
<dbReference type="Proteomes" id="UP000299102">
    <property type="component" value="Unassembled WGS sequence"/>
</dbReference>
<comment type="caution">
    <text evidence="1">The sequence shown here is derived from an EMBL/GenBank/DDBJ whole genome shotgun (WGS) entry which is preliminary data.</text>
</comment>
<dbReference type="AlphaFoldDB" id="A0A4C1X3Y1"/>
<evidence type="ECO:0000313" key="1">
    <source>
        <dbReference type="EMBL" id="GBP57843.1"/>
    </source>
</evidence>
<dbReference type="EMBL" id="BGZK01000721">
    <property type="protein sequence ID" value="GBP57843.1"/>
    <property type="molecule type" value="Genomic_DNA"/>
</dbReference>
<accession>A0A4C1X3Y1</accession>
<reference evidence="1 2" key="1">
    <citation type="journal article" date="2019" name="Commun. Biol.">
        <title>The bagworm genome reveals a unique fibroin gene that provides high tensile strength.</title>
        <authorList>
            <person name="Kono N."/>
            <person name="Nakamura H."/>
            <person name="Ohtoshi R."/>
            <person name="Tomita M."/>
            <person name="Numata K."/>
            <person name="Arakawa K."/>
        </authorList>
    </citation>
    <scope>NUCLEOTIDE SEQUENCE [LARGE SCALE GENOMIC DNA]</scope>
</reference>
<name>A0A4C1X3Y1_EUMVA</name>
<evidence type="ECO:0000313" key="2">
    <source>
        <dbReference type="Proteomes" id="UP000299102"/>
    </source>
</evidence>
<organism evidence="1 2">
    <name type="scientific">Eumeta variegata</name>
    <name type="common">Bagworm moth</name>
    <name type="synonym">Eumeta japonica</name>
    <dbReference type="NCBI Taxonomy" id="151549"/>
    <lineage>
        <taxon>Eukaryota</taxon>
        <taxon>Metazoa</taxon>
        <taxon>Ecdysozoa</taxon>
        <taxon>Arthropoda</taxon>
        <taxon>Hexapoda</taxon>
        <taxon>Insecta</taxon>
        <taxon>Pterygota</taxon>
        <taxon>Neoptera</taxon>
        <taxon>Endopterygota</taxon>
        <taxon>Lepidoptera</taxon>
        <taxon>Glossata</taxon>
        <taxon>Ditrysia</taxon>
        <taxon>Tineoidea</taxon>
        <taxon>Psychidae</taxon>
        <taxon>Oiketicinae</taxon>
        <taxon>Eumeta</taxon>
    </lineage>
</organism>